<organism evidence="1">
    <name type="scientific">uncultured marine virus</name>
    <dbReference type="NCBI Taxonomy" id="186617"/>
    <lineage>
        <taxon>Viruses</taxon>
        <taxon>environmental samples</taxon>
    </lineage>
</organism>
<reference evidence="1" key="2">
    <citation type="submission" date="2015-03" db="EMBL/GenBank/DDBJ databases">
        <authorList>
            <person name="Chow C.-E.T."/>
            <person name="Winget D.M."/>
            <person name="White R.A.III."/>
            <person name="Hallam S.J."/>
            <person name="Suttle C.A."/>
        </authorList>
    </citation>
    <scope>NUCLEOTIDE SEQUENCE</scope>
    <source>
        <strain evidence="1">Anoxic3_7</strain>
    </source>
</reference>
<dbReference type="GO" id="GO:0032259">
    <property type="term" value="P:methylation"/>
    <property type="evidence" value="ECO:0007669"/>
    <property type="project" value="UniProtKB-KW"/>
</dbReference>
<keyword evidence="1" id="KW-0489">Methyltransferase</keyword>
<name>A0A0F7L4C5_9VIRU</name>
<reference evidence="1" key="1">
    <citation type="journal article" date="2015" name="Front. Microbiol.">
        <title>Combining genomic sequencing methods to explore viral diversity and reveal potential virus-host interactions.</title>
        <authorList>
            <person name="Chow C.E."/>
            <person name="Winget D.M."/>
            <person name="White R.A.III."/>
            <person name="Hallam S.J."/>
            <person name="Suttle C.A."/>
        </authorList>
    </citation>
    <scope>NUCLEOTIDE SEQUENCE</scope>
    <source>
        <strain evidence="1">Anoxic3_7</strain>
    </source>
</reference>
<keyword evidence="1" id="KW-0808">Transferase</keyword>
<accession>A0A0F7L4C5</accession>
<dbReference type="GO" id="GO:0008168">
    <property type="term" value="F:methyltransferase activity"/>
    <property type="evidence" value="ECO:0007669"/>
    <property type="project" value="UniProtKB-KW"/>
</dbReference>
<proteinExistence type="predicted"/>
<evidence type="ECO:0000313" key="1">
    <source>
        <dbReference type="EMBL" id="AKH46357.1"/>
    </source>
</evidence>
<sequence>MHYIRFLIICPSFLIRTPLHLPLLRSLSTYTFGCRLCPQSNHLGSLVVFQTLAGLAFL</sequence>
<protein>
    <submittedName>
        <fullName evidence="1">DNA-cytosine methyltransferase</fullName>
    </submittedName>
</protein>
<dbReference type="EMBL" id="KR029582">
    <property type="protein sequence ID" value="AKH46357.1"/>
    <property type="molecule type" value="Genomic_DNA"/>
</dbReference>